<feature type="domain" description="Exonuclease VII large subunit C-terminal" evidence="8">
    <location>
        <begin position="117"/>
        <end position="352"/>
    </location>
</feature>
<dbReference type="EC" id="3.1.11.6" evidence="5"/>
<dbReference type="GO" id="GO:0006308">
    <property type="term" value="P:DNA catabolic process"/>
    <property type="evidence" value="ECO:0007669"/>
    <property type="project" value="UniProtKB-UniRule"/>
</dbReference>
<evidence type="ECO:0000313" key="12">
    <source>
        <dbReference type="Proteomes" id="UP000052237"/>
    </source>
</evidence>
<evidence type="ECO:0000313" key="10">
    <source>
        <dbReference type="EMBL" id="CUU82490.1"/>
    </source>
</evidence>
<gene>
    <name evidence="5 10" type="primary">xseA</name>
    <name evidence="10" type="ORF">ERS686654_01317</name>
    <name evidence="11" type="ORF">ERS739223_01669</name>
</gene>
<keyword evidence="3 5" id="KW-0378">Hydrolase</keyword>
<dbReference type="RefSeq" id="WP_059433641.1">
    <property type="nucleotide sequence ID" value="NZ_FAUY01000003.1"/>
</dbReference>
<dbReference type="Proteomes" id="UP000052245">
    <property type="component" value="Unassembled WGS sequence"/>
</dbReference>
<dbReference type="GO" id="GO:0008855">
    <property type="term" value="F:exodeoxyribonuclease VII activity"/>
    <property type="evidence" value="ECO:0007669"/>
    <property type="project" value="UniProtKB-UniRule"/>
</dbReference>
<dbReference type="Pfam" id="PF13742">
    <property type="entry name" value="tRNA_anti_2"/>
    <property type="match status" value="1"/>
</dbReference>
<dbReference type="InterPro" id="IPR020579">
    <property type="entry name" value="Exonuc_VII_lsu_C"/>
</dbReference>
<evidence type="ECO:0000259" key="8">
    <source>
        <dbReference type="Pfam" id="PF02601"/>
    </source>
</evidence>
<protein>
    <recommendedName>
        <fullName evidence="5">Exodeoxyribonuclease 7 large subunit</fullName>
        <ecNumber evidence="5">3.1.11.6</ecNumber>
    </recommendedName>
    <alternativeName>
        <fullName evidence="5">Exodeoxyribonuclease VII large subunit</fullName>
        <shortName evidence="5">Exonuclease VII large subunit</shortName>
    </alternativeName>
</protein>
<name>A0A0S4SAD4_CAMHY</name>
<dbReference type="EMBL" id="FAVC01000003">
    <property type="protein sequence ID" value="CUU91085.1"/>
    <property type="molecule type" value="Genomic_DNA"/>
</dbReference>
<keyword evidence="1 5" id="KW-0963">Cytoplasm</keyword>
<dbReference type="GO" id="GO:0009318">
    <property type="term" value="C:exodeoxyribonuclease VII complex"/>
    <property type="evidence" value="ECO:0007669"/>
    <property type="project" value="UniProtKB-UniRule"/>
</dbReference>
<comment type="catalytic activity">
    <reaction evidence="5 6">
        <text>Exonucleolytic cleavage in either 5'- to 3'- or 3'- to 5'-direction to yield nucleoside 5'-phosphates.</text>
        <dbReference type="EC" id="3.1.11.6"/>
    </reaction>
</comment>
<evidence type="ECO:0000256" key="3">
    <source>
        <dbReference type="ARBA" id="ARBA00022801"/>
    </source>
</evidence>
<organism evidence="10 12">
    <name type="scientific">Campylobacter hyointestinalis subsp. hyointestinalis</name>
    <dbReference type="NCBI Taxonomy" id="91352"/>
    <lineage>
        <taxon>Bacteria</taxon>
        <taxon>Pseudomonadati</taxon>
        <taxon>Campylobacterota</taxon>
        <taxon>Epsilonproteobacteria</taxon>
        <taxon>Campylobacterales</taxon>
        <taxon>Campylobacteraceae</taxon>
        <taxon>Campylobacter</taxon>
    </lineage>
</organism>
<dbReference type="InterPro" id="IPR003753">
    <property type="entry name" value="Exonuc_VII_L"/>
</dbReference>
<keyword evidence="12" id="KW-1185">Reference proteome</keyword>
<evidence type="ECO:0000256" key="5">
    <source>
        <dbReference type="HAMAP-Rule" id="MF_00378"/>
    </source>
</evidence>
<dbReference type="GO" id="GO:0005737">
    <property type="term" value="C:cytoplasm"/>
    <property type="evidence" value="ECO:0007669"/>
    <property type="project" value="UniProtKB-SubCell"/>
</dbReference>
<evidence type="ECO:0000313" key="13">
    <source>
        <dbReference type="Proteomes" id="UP000052245"/>
    </source>
</evidence>
<proteinExistence type="inferred from homology"/>
<evidence type="ECO:0000313" key="11">
    <source>
        <dbReference type="EMBL" id="CUU91085.1"/>
    </source>
</evidence>
<accession>A0A9W5AVB9</accession>
<comment type="similarity">
    <text evidence="5 6">Belongs to the XseA family.</text>
</comment>
<accession>A0A0S4SAD4</accession>
<comment type="subcellular location">
    <subcellularLocation>
        <location evidence="5 6">Cytoplasm</location>
    </subcellularLocation>
</comment>
<dbReference type="PANTHER" id="PTHR30008">
    <property type="entry name" value="EXODEOXYRIBONUCLEASE 7 LARGE SUBUNIT"/>
    <property type="match status" value="1"/>
</dbReference>
<feature type="domain" description="OB-fold nucleic acid binding" evidence="9">
    <location>
        <begin position="1"/>
        <end position="93"/>
    </location>
</feature>
<comment type="subunit">
    <text evidence="5">Heterooligomer composed of large and small subunits.</text>
</comment>
<dbReference type="EMBL" id="FAVB01000003">
    <property type="protein sequence ID" value="CUU82490.1"/>
    <property type="molecule type" value="Genomic_DNA"/>
</dbReference>
<sequence>MTVSELNEQAKTLLETHFSFVEVTGEISRLIKHSSGHWYFSLKDEKSVISTAMYKFSNQSVKFDVKDGLKVTLQGKLTIYPPSGSYQLLANKMLPEGVGELELAFNQLKEKLEREGLFDLKFKKSLPKFPKKVALITSLTSAAYQDMLKVIGSRFKLCEFVAFNTLVQGENAAENIINVLNKVDKMGFDALVLARGGGSKEDLWCFNDESLARTIFALQTPLISAIGHEIDYSISDFVSDHRSLTPTAAMMDLLPDELNLMQGLDMAFDTLTNCVNQKVQKCQNTLDLKILNLKNQALSQKIEKLAISLENKKANLNNIVQSKLVNQTHKLREFELIFYEREQFFKATKNMVQIEKDGKLISLEKLKKEDVVKLYSQNAQKQAIIKS</sequence>
<dbReference type="GO" id="GO:0003676">
    <property type="term" value="F:nucleic acid binding"/>
    <property type="evidence" value="ECO:0007669"/>
    <property type="project" value="InterPro"/>
</dbReference>
<dbReference type="CDD" id="cd04489">
    <property type="entry name" value="ExoVII_LU_OBF"/>
    <property type="match status" value="1"/>
</dbReference>
<evidence type="ECO:0000259" key="9">
    <source>
        <dbReference type="Pfam" id="PF13742"/>
    </source>
</evidence>
<dbReference type="Proteomes" id="UP000052237">
    <property type="component" value="Unassembled WGS sequence"/>
</dbReference>
<dbReference type="HAMAP" id="MF_00378">
    <property type="entry name" value="Exonuc_7_L"/>
    <property type="match status" value="1"/>
</dbReference>
<keyword evidence="7" id="KW-0175">Coiled coil</keyword>
<evidence type="ECO:0000256" key="4">
    <source>
        <dbReference type="ARBA" id="ARBA00022839"/>
    </source>
</evidence>
<feature type="coiled-coil region" evidence="7">
    <location>
        <begin position="288"/>
        <end position="319"/>
    </location>
</feature>
<dbReference type="InterPro" id="IPR025824">
    <property type="entry name" value="OB-fold_nuc-bd_dom"/>
</dbReference>
<reference evidence="12 13" key="1">
    <citation type="submission" date="2015-11" db="EMBL/GenBank/DDBJ databases">
        <authorList>
            <consortium name="Pathogen Informatics"/>
        </authorList>
    </citation>
    <scope>NUCLEOTIDE SEQUENCE [LARGE SCALE GENOMIC DNA]</scope>
    <source>
        <strain evidence="10 12">006A-0059</strain>
        <strain evidence="11 13">007A-0283</strain>
    </source>
</reference>
<keyword evidence="2 5" id="KW-0540">Nuclease</keyword>
<dbReference type="AlphaFoldDB" id="A0A0S4SAD4"/>
<dbReference type="NCBIfam" id="TIGR00237">
    <property type="entry name" value="xseA"/>
    <property type="match status" value="1"/>
</dbReference>
<evidence type="ECO:0000256" key="7">
    <source>
        <dbReference type="SAM" id="Coils"/>
    </source>
</evidence>
<keyword evidence="4 5" id="KW-0269">Exonuclease</keyword>
<dbReference type="Pfam" id="PF02601">
    <property type="entry name" value="Exonuc_VII_L"/>
    <property type="match status" value="1"/>
</dbReference>
<comment type="caution">
    <text evidence="10">The sequence shown here is derived from an EMBL/GenBank/DDBJ whole genome shotgun (WGS) entry which is preliminary data.</text>
</comment>
<dbReference type="PANTHER" id="PTHR30008:SF0">
    <property type="entry name" value="EXODEOXYRIBONUCLEASE 7 LARGE SUBUNIT"/>
    <property type="match status" value="1"/>
</dbReference>
<evidence type="ECO:0000256" key="1">
    <source>
        <dbReference type="ARBA" id="ARBA00022490"/>
    </source>
</evidence>
<evidence type="ECO:0000256" key="6">
    <source>
        <dbReference type="RuleBase" id="RU004355"/>
    </source>
</evidence>
<comment type="function">
    <text evidence="5">Bidirectionally degrades single-stranded DNA into large acid-insoluble oligonucleotides, which are then degraded further into small acid-soluble oligonucleotides.</text>
</comment>
<evidence type="ECO:0000256" key="2">
    <source>
        <dbReference type="ARBA" id="ARBA00022722"/>
    </source>
</evidence>